<comment type="caution">
    <text evidence="7">The sequence shown here is derived from an EMBL/GenBank/DDBJ whole genome shotgun (WGS) entry which is preliminary data.</text>
</comment>
<name>A0ABP1PZ15_9HEXA</name>
<dbReference type="Pfam" id="PF00134">
    <property type="entry name" value="Cyclin_N"/>
    <property type="match status" value="1"/>
</dbReference>
<dbReference type="EMBL" id="CAXLJM020000015">
    <property type="protein sequence ID" value="CAL8081230.1"/>
    <property type="molecule type" value="Genomic_DNA"/>
</dbReference>
<keyword evidence="2 4" id="KW-0195">Cyclin</keyword>
<dbReference type="PANTHER" id="PTHR10177">
    <property type="entry name" value="CYCLINS"/>
    <property type="match status" value="1"/>
</dbReference>
<reference evidence="7 8" key="1">
    <citation type="submission" date="2024-08" db="EMBL/GenBank/DDBJ databases">
        <authorList>
            <person name="Cucini C."/>
            <person name="Frati F."/>
        </authorList>
    </citation>
    <scope>NUCLEOTIDE SEQUENCE [LARGE SCALE GENOMIC DNA]</scope>
</reference>
<dbReference type="Gene3D" id="1.10.472.10">
    <property type="entry name" value="Cyclin-like"/>
    <property type="match status" value="2"/>
</dbReference>
<keyword evidence="8" id="KW-1185">Reference proteome</keyword>
<feature type="domain" description="Cyclin C-terminal" evidence="6">
    <location>
        <begin position="185"/>
        <end position="309"/>
    </location>
</feature>
<evidence type="ECO:0000256" key="1">
    <source>
        <dbReference type="ARBA" id="ARBA00022618"/>
    </source>
</evidence>
<sequence length="337" mass="38016">MANMLLCTEEMMEDSPDMDSSYATRIREKRILSEQLDFSGVQPKSAYLDNKILDDPRVFASMLKTEETEHSVLNYFKDLQDDITPSMRYEIALWMFQVCEEEGMDEPVFLRSVNYMDKYLAMAKILRNEFQLLAAVCLLLGSKLAGTTITPTRLSYYTAHSVSPDQLRDWEKLVLGILKWDLYNLVSSDFVQHILHRLPQNMWDNEAVKDTIKTLTTYCATDYNFGIHLPSIIASASIAAALGPHVGPKSFEEVLQTIHQVTHIEMDLLRACIDQIKSKVQGAVEENCKSPGKNCPGLPSNSVNTSNCSLNSMETNEEKLVEISQAGTPTDVADIHF</sequence>
<proteinExistence type="inferred from homology"/>
<keyword evidence="1" id="KW-0132">Cell division</keyword>
<dbReference type="SUPFAM" id="SSF47954">
    <property type="entry name" value="Cyclin-like"/>
    <property type="match status" value="2"/>
</dbReference>
<dbReference type="SMART" id="SM01332">
    <property type="entry name" value="Cyclin_C"/>
    <property type="match status" value="1"/>
</dbReference>
<keyword evidence="3" id="KW-0131">Cell cycle</keyword>
<evidence type="ECO:0000259" key="5">
    <source>
        <dbReference type="SMART" id="SM00385"/>
    </source>
</evidence>
<dbReference type="Proteomes" id="UP001642540">
    <property type="component" value="Unassembled WGS sequence"/>
</dbReference>
<accession>A0ABP1PZ15</accession>
<comment type="similarity">
    <text evidence="4">Belongs to the cyclin family.</text>
</comment>
<feature type="domain" description="Cyclin-like" evidence="5">
    <location>
        <begin position="93"/>
        <end position="176"/>
    </location>
</feature>
<dbReference type="SMART" id="SM00385">
    <property type="entry name" value="CYCLIN"/>
    <property type="match status" value="1"/>
</dbReference>
<evidence type="ECO:0008006" key="9">
    <source>
        <dbReference type="Google" id="ProtNLM"/>
    </source>
</evidence>
<protein>
    <recommendedName>
        <fullName evidence="9">G1/S-specific cyclin-D2</fullName>
    </recommendedName>
</protein>
<dbReference type="InterPro" id="IPR013763">
    <property type="entry name" value="Cyclin-like_dom"/>
</dbReference>
<dbReference type="InterPro" id="IPR036915">
    <property type="entry name" value="Cyclin-like_sf"/>
</dbReference>
<evidence type="ECO:0000256" key="4">
    <source>
        <dbReference type="RuleBase" id="RU000383"/>
    </source>
</evidence>
<evidence type="ECO:0000259" key="6">
    <source>
        <dbReference type="SMART" id="SM01332"/>
    </source>
</evidence>
<dbReference type="InterPro" id="IPR006671">
    <property type="entry name" value="Cyclin_N"/>
</dbReference>
<evidence type="ECO:0000256" key="2">
    <source>
        <dbReference type="ARBA" id="ARBA00023127"/>
    </source>
</evidence>
<organism evidence="7 8">
    <name type="scientific">Orchesella dallaii</name>
    <dbReference type="NCBI Taxonomy" id="48710"/>
    <lineage>
        <taxon>Eukaryota</taxon>
        <taxon>Metazoa</taxon>
        <taxon>Ecdysozoa</taxon>
        <taxon>Arthropoda</taxon>
        <taxon>Hexapoda</taxon>
        <taxon>Collembola</taxon>
        <taxon>Entomobryomorpha</taxon>
        <taxon>Entomobryoidea</taxon>
        <taxon>Orchesellidae</taxon>
        <taxon>Orchesellinae</taxon>
        <taxon>Orchesella</taxon>
    </lineage>
</organism>
<evidence type="ECO:0000256" key="3">
    <source>
        <dbReference type="ARBA" id="ARBA00023306"/>
    </source>
</evidence>
<evidence type="ECO:0000313" key="8">
    <source>
        <dbReference type="Proteomes" id="UP001642540"/>
    </source>
</evidence>
<dbReference type="PROSITE" id="PS00292">
    <property type="entry name" value="CYCLINS"/>
    <property type="match status" value="1"/>
</dbReference>
<dbReference type="InterPro" id="IPR039361">
    <property type="entry name" value="Cyclin"/>
</dbReference>
<dbReference type="InterPro" id="IPR048258">
    <property type="entry name" value="Cyclins_cyclin-box"/>
</dbReference>
<evidence type="ECO:0000313" key="7">
    <source>
        <dbReference type="EMBL" id="CAL8081230.1"/>
    </source>
</evidence>
<gene>
    <name evidence="7" type="ORF">ODALV1_LOCUS4861</name>
</gene>
<dbReference type="Pfam" id="PF02984">
    <property type="entry name" value="Cyclin_C"/>
    <property type="match status" value="1"/>
</dbReference>
<dbReference type="InterPro" id="IPR004367">
    <property type="entry name" value="Cyclin_C-dom"/>
</dbReference>